<feature type="domain" description="NACHT" evidence="3">
    <location>
        <begin position="296"/>
        <end position="442"/>
    </location>
</feature>
<dbReference type="PANTHER" id="PTHR10039:SF16">
    <property type="entry name" value="GPI INOSITOL-DEACYLASE"/>
    <property type="match status" value="1"/>
</dbReference>
<dbReference type="EMBL" id="JBBBZM010000041">
    <property type="protein sequence ID" value="KAL0636953.1"/>
    <property type="molecule type" value="Genomic_DNA"/>
</dbReference>
<feature type="repeat" description="ANK" evidence="2">
    <location>
        <begin position="796"/>
        <end position="828"/>
    </location>
</feature>
<dbReference type="SUPFAM" id="SSF52540">
    <property type="entry name" value="P-loop containing nucleoside triphosphate hydrolases"/>
    <property type="match status" value="1"/>
</dbReference>
<dbReference type="PROSITE" id="PS50297">
    <property type="entry name" value="ANK_REP_REGION"/>
    <property type="match status" value="3"/>
</dbReference>
<dbReference type="Gene3D" id="1.25.40.20">
    <property type="entry name" value="Ankyrin repeat-containing domain"/>
    <property type="match status" value="3"/>
</dbReference>
<protein>
    <recommendedName>
        <fullName evidence="3">NACHT domain-containing protein</fullName>
    </recommendedName>
</protein>
<keyword evidence="2" id="KW-0040">ANK repeat</keyword>
<sequence>MAELTNEQREVLETFGINNTQTFEAEIETLQRLKDGCSNYLTPGTKDKKPIMTRVRIHNILKKMEKYAVIGDIALQHNPSIVALVWAGLRFCLQVALNDLHTFEAVSSALDDVASVMGSCRIYERIYSNDLESAKAVMVQLPRLYTHCLVFMAETINYFQTKTSTIVAKGVTNPFETRFKPLIDEINNGKGELERRCAVASRELQDKMSGSQTEEFEKLSKQLAEFRLDMASVSTGIDGLLAHVSGTKQRDILRWLSQVNYGAHHERARQIRFNGTGEWLFGKLAFESWIETDCSSVMWLYGKAGSGKTILSSLVIDTLTETYKPVPTIYFYCNYGESERRGTVSIIGSLLKQLSTSIRCEDFDPEMVSLFDDAVSLDAGSSERLFAAILSRFGQVFVVVDALDECSEEERKSIVVMFIRLLKSNTGCNLKVFLTSRPESDLSNMLENNPSYQIDANDTSKDITPFVTAALDWQIMNRALLGGHVASALRKELIDTISVQADGMFLWAKLQLDNICKQGNEVEVRTQLMKLPRGLDRTYDRIWERINDGDCTEKRWALRTLKWVLRAKEPLCPEEILEATALDPFDMNFNKDRMALSVGYLIHVCGNFIALDVQTNRLRFVHYSVQEFLGKIEEFHSAEDLVVEVCLTVLGHSDPGSVAVRRDSYHGQVGSGRYLYEYAARHWVAHCKSWDTIDDRRGKLIEQFLLNPQMLSNWVNGRFVPQLPCEVASYYNLPIILQRLLRVDVYTVDSKARALVTAVGRGYREVVEVLLENGTDPNRSSSAINNDQYYDISSQNTWLALEVAARVGHVEILKLLLNAGANINAKDGIALRQGVEHVNEEVVELVLNSGADANAMDGIALRCMITRGNEKIVELLLNYGANANADDGALFKLAARSGHQKIVELLVNATCDPHIHGPYALPAAAFYGNIELVRHLVDAGVDVNAEDGSALRAAARGGNEEIVEQLLTAGADATAEDGSAIRAAAWAGHWKIVELLRNASTGIYSAAESANQDVVWRSRLNAVQLLGNAGTEANAQDESTARAAVELPAPTWIPRMTGDMADRSVL</sequence>
<dbReference type="PANTHER" id="PTHR10039">
    <property type="entry name" value="AMELOGENIN"/>
    <property type="match status" value="1"/>
</dbReference>
<dbReference type="Proteomes" id="UP001447188">
    <property type="component" value="Unassembled WGS sequence"/>
</dbReference>
<dbReference type="InterPro" id="IPR027417">
    <property type="entry name" value="P-loop_NTPase"/>
</dbReference>
<dbReference type="SUPFAM" id="SSF48403">
    <property type="entry name" value="Ankyrin repeat"/>
    <property type="match status" value="1"/>
</dbReference>
<dbReference type="Pfam" id="PF22939">
    <property type="entry name" value="WHD_GPIID"/>
    <property type="match status" value="1"/>
</dbReference>
<name>A0ABR3GM67_9PEZI</name>
<dbReference type="Pfam" id="PF12796">
    <property type="entry name" value="Ank_2"/>
    <property type="match status" value="3"/>
</dbReference>
<dbReference type="InterPro" id="IPR036770">
    <property type="entry name" value="Ankyrin_rpt-contain_sf"/>
</dbReference>
<dbReference type="SMART" id="SM00248">
    <property type="entry name" value="ANK"/>
    <property type="match status" value="8"/>
</dbReference>
<dbReference type="PROSITE" id="PS50088">
    <property type="entry name" value="ANK_REPEAT"/>
    <property type="match status" value="4"/>
</dbReference>
<dbReference type="InterPro" id="IPR002110">
    <property type="entry name" value="Ankyrin_rpt"/>
</dbReference>
<keyword evidence="1" id="KW-0677">Repeat</keyword>
<proteinExistence type="predicted"/>
<gene>
    <name evidence="4" type="ORF">Q9L58_004056</name>
</gene>
<keyword evidence="5" id="KW-1185">Reference proteome</keyword>
<evidence type="ECO:0000256" key="2">
    <source>
        <dbReference type="PROSITE-ProRule" id="PRU00023"/>
    </source>
</evidence>
<comment type="caution">
    <text evidence="4">The sequence shown here is derived from an EMBL/GenBank/DDBJ whole genome shotgun (WGS) entry which is preliminary data.</text>
</comment>
<feature type="repeat" description="ANK" evidence="2">
    <location>
        <begin position="946"/>
        <end position="978"/>
    </location>
</feature>
<evidence type="ECO:0000256" key="1">
    <source>
        <dbReference type="ARBA" id="ARBA00022737"/>
    </source>
</evidence>
<evidence type="ECO:0000313" key="5">
    <source>
        <dbReference type="Proteomes" id="UP001447188"/>
    </source>
</evidence>
<organism evidence="4 5">
    <name type="scientific">Discina gigas</name>
    <dbReference type="NCBI Taxonomy" id="1032678"/>
    <lineage>
        <taxon>Eukaryota</taxon>
        <taxon>Fungi</taxon>
        <taxon>Dikarya</taxon>
        <taxon>Ascomycota</taxon>
        <taxon>Pezizomycotina</taxon>
        <taxon>Pezizomycetes</taxon>
        <taxon>Pezizales</taxon>
        <taxon>Discinaceae</taxon>
        <taxon>Discina</taxon>
    </lineage>
</organism>
<feature type="repeat" description="ANK" evidence="2">
    <location>
        <begin position="916"/>
        <end position="948"/>
    </location>
</feature>
<dbReference type="Pfam" id="PF24883">
    <property type="entry name" value="NPHP3_N"/>
    <property type="match status" value="1"/>
</dbReference>
<dbReference type="InterPro" id="IPR056125">
    <property type="entry name" value="DUF7708"/>
</dbReference>
<reference evidence="4 5" key="1">
    <citation type="submission" date="2024-02" db="EMBL/GenBank/DDBJ databases">
        <title>Discinaceae phylogenomics.</title>
        <authorList>
            <person name="Dirks A.C."/>
            <person name="James T.Y."/>
        </authorList>
    </citation>
    <scope>NUCLEOTIDE SEQUENCE [LARGE SCALE GENOMIC DNA]</scope>
    <source>
        <strain evidence="4 5">ACD0624</strain>
    </source>
</reference>
<accession>A0ABR3GM67</accession>
<evidence type="ECO:0000259" key="3">
    <source>
        <dbReference type="PROSITE" id="PS50837"/>
    </source>
</evidence>
<dbReference type="InterPro" id="IPR007111">
    <property type="entry name" value="NACHT_NTPase"/>
</dbReference>
<dbReference type="Gene3D" id="3.40.50.300">
    <property type="entry name" value="P-loop containing nucleotide triphosphate hydrolases"/>
    <property type="match status" value="1"/>
</dbReference>
<evidence type="ECO:0000313" key="4">
    <source>
        <dbReference type="EMBL" id="KAL0636953.1"/>
    </source>
</evidence>
<dbReference type="Pfam" id="PF24809">
    <property type="entry name" value="DUF7708"/>
    <property type="match status" value="1"/>
</dbReference>
<feature type="repeat" description="ANK" evidence="2">
    <location>
        <begin position="750"/>
        <end position="782"/>
    </location>
</feature>
<dbReference type="InterPro" id="IPR056884">
    <property type="entry name" value="NPHP3-like_N"/>
</dbReference>
<dbReference type="PROSITE" id="PS50837">
    <property type="entry name" value="NACHT"/>
    <property type="match status" value="1"/>
</dbReference>
<dbReference type="InterPro" id="IPR054471">
    <property type="entry name" value="GPIID_WHD"/>
</dbReference>